<name>A0A0B5QI97_CLOBE</name>
<dbReference type="RefSeq" id="WP_041898560.1">
    <property type="nucleotide sequence ID" value="NZ_CP010086.2"/>
</dbReference>
<dbReference type="PANTHER" id="PTHR37299">
    <property type="entry name" value="TRANSCRIPTIONAL REGULATOR-RELATED"/>
    <property type="match status" value="1"/>
</dbReference>
<dbReference type="STRING" id="1520.LF65_04119"/>
<dbReference type="KEGG" id="cbei:LF65_04119"/>
<dbReference type="OrthoDB" id="9808614at2"/>
<accession>A0A0B5QI97</accession>
<protein>
    <submittedName>
        <fullName evidence="2">Transcriptional regulator</fullName>
    </submittedName>
</protein>
<dbReference type="Gene3D" id="2.40.50.1020">
    <property type="entry name" value="LytTr DNA-binding domain"/>
    <property type="match status" value="1"/>
</dbReference>
<dbReference type="GO" id="GO:0000156">
    <property type="term" value="F:phosphorelay response regulator activity"/>
    <property type="evidence" value="ECO:0007669"/>
    <property type="project" value="InterPro"/>
</dbReference>
<feature type="domain" description="HTH LytTR-type" evidence="1">
    <location>
        <begin position="87"/>
        <end position="182"/>
    </location>
</feature>
<proteinExistence type="predicted"/>
<dbReference type="InterPro" id="IPR007492">
    <property type="entry name" value="LytTR_DNA-bd_dom"/>
</dbReference>
<dbReference type="EMBL" id="CP010086">
    <property type="protein sequence ID" value="AJH00661.1"/>
    <property type="molecule type" value="Genomic_DNA"/>
</dbReference>
<dbReference type="InterPro" id="IPR046947">
    <property type="entry name" value="LytR-like"/>
</dbReference>
<dbReference type="Pfam" id="PF04397">
    <property type="entry name" value="LytTR"/>
    <property type="match status" value="1"/>
</dbReference>
<evidence type="ECO:0000313" key="2">
    <source>
        <dbReference type="EMBL" id="AJH00661.1"/>
    </source>
</evidence>
<evidence type="ECO:0000313" key="3">
    <source>
        <dbReference type="Proteomes" id="UP000031866"/>
    </source>
</evidence>
<dbReference type="SMART" id="SM00850">
    <property type="entry name" value="LytTR"/>
    <property type="match status" value="1"/>
</dbReference>
<dbReference type="PANTHER" id="PTHR37299:SF4">
    <property type="entry name" value="TRANSCRIPTIONAL REGULATOR"/>
    <property type="match status" value="1"/>
</dbReference>
<dbReference type="GO" id="GO:0003677">
    <property type="term" value="F:DNA binding"/>
    <property type="evidence" value="ECO:0007669"/>
    <property type="project" value="InterPro"/>
</dbReference>
<dbReference type="Proteomes" id="UP000031866">
    <property type="component" value="Chromosome"/>
</dbReference>
<dbReference type="PROSITE" id="PS50930">
    <property type="entry name" value="HTH_LYTTR"/>
    <property type="match status" value="1"/>
</dbReference>
<sequence>MELDLICSENLKRMLEEILTNRKIKINEDADVCLIEKGFDLKSGKIGIYFNIETINILIGYLDSISGSKEEAKNIITGRCDEDELKVLNYDEIYYFEAMGNEVFCMTKDKKYKVKEKLYELEERLEAKGFIRVSKCFVVNIVKVDRIISWFNSKLILKLIDMDEEVYVTRKYLNNFKQYLGL</sequence>
<organism evidence="2 3">
    <name type="scientific">Clostridium beijerinckii</name>
    <name type="common">Clostridium MP</name>
    <dbReference type="NCBI Taxonomy" id="1520"/>
    <lineage>
        <taxon>Bacteria</taxon>
        <taxon>Bacillati</taxon>
        <taxon>Bacillota</taxon>
        <taxon>Clostridia</taxon>
        <taxon>Eubacteriales</taxon>
        <taxon>Clostridiaceae</taxon>
        <taxon>Clostridium</taxon>
    </lineage>
</organism>
<reference evidence="3" key="1">
    <citation type="submission" date="2014-12" db="EMBL/GenBank/DDBJ databases">
        <title>Genome sequence of Clostridium beijerinckii strain 59B.</title>
        <authorList>
            <person name="Little G.T."/>
            <person name="Minton N.P."/>
        </authorList>
    </citation>
    <scope>NUCLEOTIDE SEQUENCE [LARGE SCALE GENOMIC DNA]</scope>
    <source>
        <strain evidence="3">59B</strain>
    </source>
</reference>
<gene>
    <name evidence="2" type="ORF">LF65_04119</name>
</gene>
<evidence type="ECO:0000259" key="1">
    <source>
        <dbReference type="PROSITE" id="PS50930"/>
    </source>
</evidence>
<dbReference type="AlphaFoldDB" id="A0A0B5QI97"/>